<protein>
    <submittedName>
        <fullName evidence="7">FAD-dependent oxidoreductase</fullName>
    </submittedName>
</protein>
<evidence type="ECO:0000256" key="4">
    <source>
        <dbReference type="ARBA" id="ARBA00023002"/>
    </source>
</evidence>
<dbReference type="Proteomes" id="UP000481339">
    <property type="component" value="Unassembled WGS sequence"/>
</dbReference>
<dbReference type="EMBL" id="WBKA01000003">
    <property type="protein sequence ID" value="KAB1632489.1"/>
    <property type="molecule type" value="Genomic_DNA"/>
</dbReference>
<sequence length="476" mass="50841">MVTALHGGRHVLRSKPPTGRPVCRHTRSIWPHGPAAGADVVDCDADRPIDRSTGSRADSSSAFPVNRSAGRAALIRPTGKRHIMQADVVVIGLGTMGSLALWEEAKAAGDRADRVVGIEQYGPVHTHGSFTGESRVFRVAVHEGARYVPALLKARERWQHLQEVAGRQLFLPTGVLNVGPEGCEPIATVRQCVAENDLPAEELDTAELRERFPQHAVDEGDVAVLDTLSGGLRPELTVLSGLELAAKAGATILTNTPVTGIARDPNGGVTVTIGGPEPQTIHAGRAIVTAGSWAGRLLPGLADLLTVHPLSLTWFAPHHIELFTPDRFPVFLRDRRTDDGGLEHLFGVPTLDGFSIKASAGSLFGVFDDVAEVPEMPGADKLREIGEIAHRFFPDLNPEPVRASMHHDAFTPDDAPIVGVDDSGTIAFAAGMNGNGFKFAPLFGAWVSELSRGETPDLYDEEWYGLAGHRARAGLA</sequence>
<evidence type="ECO:0000313" key="8">
    <source>
        <dbReference type="Proteomes" id="UP000481339"/>
    </source>
</evidence>
<evidence type="ECO:0000256" key="5">
    <source>
        <dbReference type="SAM" id="MobiDB-lite"/>
    </source>
</evidence>
<evidence type="ECO:0000313" key="7">
    <source>
        <dbReference type="EMBL" id="KAB1632489.1"/>
    </source>
</evidence>
<reference evidence="7 8" key="1">
    <citation type="submission" date="2019-09" db="EMBL/GenBank/DDBJ databases">
        <title>Phylogeny of genus Pseudoclavibacter and closely related genus.</title>
        <authorList>
            <person name="Li Y."/>
        </authorList>
    </citation>
    <scope>NUCLEOTIDE SEQUENCE [LARGE SCALE GENOMIC DNA]</scope>
    <source>
        <strain evidence="7 8">JCM 16921</strain>
    </source>
</reference>
<dbReference type="Gene3D" id="3.50.50.60">
    <property type="entry name" value="FAD/NAD(P)-binding domain"/>
    <property type="match status" value="1"/>
</dbReference>
<evidence type="ECO:0000256" key="2">
    <source>
        <dbReference type="ARBA" id="ARBA00022630"/>
    </source>
</evidence>
<dbReference type="OrthoDB" id="9806257at2"/>
<gene>
    <name evidence="7" type="ORF">F8O02_05695</name>
</gene>
<dbReference type="GO" id="GO:0008115">
    <property type="term" value="F:sarcosine oxidase activity"/>
    <property type="evidence" value="ECO:0007669"/>
    <property type="project" value="TreeGrafter"/>
</dbReference>
<dbReference type="InterPro" id="IPR036188">
    <property type="entry name" value="FAD/NAD-bd_sf"/>
</dbReference>
<dbReference type="Gene3D" id="3.30.9.10">
    <property type="entry name" value="D-Amino Acid Oxidase, subunit A, domain 2"/>
    <property type="match status" value="1"/>
</dbReference>
<dbReference type="Pfam" id="PF01266">
    <property type="entry name" value="DAO"/>
    <property type="match status" value="1"/>
</dbReference>
<dbReference type="SUPFAM" id="SSF51905">
    <property type="entry name" value="FAD/NAD(P)-binding domain"/>
    <property type="match status" value="1"/>
</dbReference>
<feature type="region of interest" description="Disordered" evidence="5">
    <location>
        <begin position="1"/>
        <end position="21"/>
    </location>
</feature>
<evidence type="ECO:0000256" key="3">
    <source>
        <dbReference type="ARBA" id="ARBA00022827"/>
    </source>
</evidence>
<keyword evidence="8" id="KW-1185">Reference proteome</keyword>
<dbReference type="InterPro" id="IPR045170">
    <property type="entry name" value="MTOX"/>
</dbReference>
<dbReference type="PANTHER" id="PTHR10961">
    <property type="entry name" value="PEROXISOMAL SARCOSINE OXIDASE"/>
    <property type="match status" value="1"/>
</dbReference>
<comment type="cofactor">
    <cofactor evidence="1">
        <name>FAD</name>
        <dbReference type="ChEBI" id="CHEBI:57692"/>
    </cofactor>
</comment>
<keyword evidence="4" id="KW-0560">Oxidoreductase</keyword>
<accession>A0A7C8FKU5</accession>
<dbReference type="PANTHER" id="PTHR10961:SF7">
    <property type="entry name" value="FAD DEPENDENT OXIDOREDUCTASE DOMAIN-CONTAINING PROTEIN"/>
    <property type="match status" value="1"/>
</dbReference>
<dbReference type="SUPFAM" id="SSF54373">
    <property type="entry name" value="FAD-linked reductases, C-terminal domain"/>
    <property type="match status" value="1"/>
</dbReference>
<organism evidence="7 8">
    <name type="scientific">Pseudoclavibacter caeni</name>
    <dbReference type="NCBI Taxonomy" id="908846"/>
    <lineage>
        <taxon>Bacteria</taxon>
        <taxon>Bacillati</taxon>
        <taxon>Actinomycetota</taxon>
        <taxon>Actinomycetes</taxon>
        <taxon>Micrococcales</taxon>
        <taxon>Microbacteriaceae</taxon>
        <taxon>Pseudoclavibacter</taxon>
    </lineage>
</organism>
<dbReference type="GO" id="GO:0050660">
    <property type="term" value="F:flavin adenine dinucleotide binding"/>
    <property type="evidence" value="ECO:0007669"/>
    <property type="project" value="InterPro"/>
</dbReference>
<proteinExistence type="predicted"/>
<dbReference type="AlphaFoldDB" id="A0A7C8FKU5"/>
<feature type="domain" description="FAD dependent oxidoreductase" evidence="6">
    <location>
        <begin position="87"/>
        <end position="450"/>
    </location>
</feature>
<keyword evidence="2" id="KW-0285">Flavoprotein</keyword>
<name>A0A7C8FKU5_9MICO</name>
<evidence type="ECO:0000256" key="1">
    <source>
        <dbReference type="ARBA" id="ARBA00001974"/>
    </source>
</evidence>
<evidence type="ECO:0000259" key="6">
    <source>
        <dbReference type="Pfam" id="PF01266"/>
    </source>
</evidence>
<keyword evidence="3" id="KW-0274">FAD</keyword>
<comment type="caution">
    <text evidence="7">The sequence shown here is derived from an EMBL/GenBank/DDBJ whole genome shotgun (WGS) entry which is preliminary data.</text>
</comment>
<dbReference type="InterPro" id="IPR006076">
    <property type="entry name" value="FAD-dep_OxRdtase"/>
</dbReference>